<dbReference type="SUPFAM" id="SSF103481">
    <property type="entry name" value="Multidrug resistance efflux transporter EmrE"/>
    <property type="match status" value="2"/>
</dbReference>
<feature type="transmembrane region" description="Helical" evidence="6">
    <location>
        <begin position="173"/>
        <end position="193"/>
    </location>
</feature>
<keyword evidence="4 6" id="KW-1133">Transmembrane helix</keyword>
<dbReference type="AlphaFoldDB" id="A0A1I5EMJ9"/>
<gene>
    <name evidence="8" type="ORF">SAMN04488056_103257</name>
</gene>
<dbReference type="InterPro" id="IPR037185">
    <property type="entry name" value="EmrE-like"/>
</dbReference>
<dbReference type="InterPro" id="IPR050638">
    <property type="entry name" value="AA-Vitamin_Transporters"/>
</dbReference>
<dbReference type="RefSeq" id="WP_175527985.1">
    <property type="nucleotide sequence ID" value="NZ_FOVR01000003.1"/>
</dbReference>
<dbReference type="Proteomes" id="UP000199236">
    <property type="component" value="Unassembled WGS sequence"/>
</dbReference>
<reference evidence="8 9" key="1">
    <citation type="submission" date="2016-10" db="EMBL/GenBank/DDBJ databases">
        <authorList>
            <person name="de Groot N.N."/>
        </authorList>
    </citation>
    <scope>NUCLEOTIDE SEQUENCE [LARGE SCALE GENOMIC DNA]</scope>
    <source>
        <strain evidence="8 9">CGMCC 1.9157</strain>
    </source>
</reference>
<accession>A0A1I5EMJ9</accession>
<feature type="domain" description="EamA" evidence="7">
    <location>
        <begin position="36"/>
        <end position="160"/>
    </location>
</feature>
<evidence type="ECO:0000256" key="5">
    <source>
        <dbReference type="ARBA" id="ARBA00023136"/>
    </source>
</evidence>
<dbReference type="GO" id="GO:0016020">
    <property type="term" value="C:membrane"/>
    <property type="evidence" value="ECO:0007669"/>
    <property type="project" value="UniProtKB-SubCell"/>
</dbReference>
<dbReference type="InterPro" id="IPR000620">
    <property type="entry name" value="EamA_dom"/>
</dbReference>
<evidence type="ECO:0000256" key="6">
    <source>
        <dbReference type="SAM" id="Phobius"/>
    </source>
</evidence>
<feature type="transmembrane region" description="Helical" evidence="6">
    <location>
        <begin position="205"/>
        <end position="226"/>
    </location>
</feature>
<comment type="similarity">
    <text evidence="2">Belongs to the EamA transporter family.</text>
</comment>
<feature type="transmembrane region" description="Helical" evidence="6">
    <location>
        <begin position="116"/>
        <end position="137"/>
    </location>
</feature>
<evidence type="ECO:0000256" key="3">
    <source>
        <dbReference type="ARBA" id="ARBA00022692"/>
    </source>
</evidence>
<feature type="transmembrane region" description="Helical" evidence="6">
    <location>
        <begin position="52"/>
        <end position="76"/>
    </location>
</feature>
<feature type="transmembrane region" description="Helical" evidence="6">
    <location>
        <begin position="292"/>
        <end position="310"/>
    </location>
</feature>
<feature type="transmembrane region" description="Helical" evidence="6">
    <location>
        <begin position="29"/>
        <end position="46"/>
    </location>
</feature>
<dbReference type="EMBL" id="FOVR01000003">
    <property type="protein sequence ID" value="SFO12737.1"/>
    <property type="molecule type" value="Genomic_DNA"/>
</dbReference>
<feature type="domain" description="EamA" evidence="7">
    <location>
        <begin position="176"/>
        <end position="311"/>
    </location>
</feature>
<feature type="transmembrane region" description="Helical" evidence="6">
    <location>
        <begin position="269"/>
        <end position="286"/>
    </location>
</feature>
<dbReference type="Pfam" id="PF00892">
    <property type="entry name" value="EamA"/>
    <property type="match status" value="2"/>
</dbReference>
<dbReference type="PANTHER" id="PTHR32322:SF2">
    <property type="entry name" value="EAMA DOMAIN-CONTAINING PROTEIN"/>
    <property type="match status" value="1"/>
</dbReference>
<keyword evidence="3 6" id="KW-0812">Transmembrane</keyword>
<evidence type="ECO:0000256" key="1">
    <source>
        <dbReference type="ARBA" id="ARBA00004141"/>
    </source>
</evidence>
<feature type="transmembrane region" description="Helical" evidence="6">
    <location>
        <begin position="144"/>
        <end position="161"/>
    </location>
</feature>
<organism evidence="8 9">
    <name type="scientific">Cohaesibacter marisflavi</name>
    <dbReference type="NCBI Taxonomy" id="655353"/>
    <lineage>
        <taxon>Bacteria</taxon>
        <taxon>Pseudomonadati</taxon>
        <taxon>Pseudomonadota</taxon>
        <taxon>Alphaproteobacteria</taxon>
        <taxon>Hyphomicrobiales</taxon>
        <taxon>Cohaesibacteraceae</taxon>
    </lineage>
</organism>
<keyword evidence="5 6" id="KW-0472">Membrane</keyword>
<proteinExistence type="inferred from homology"/>
<protein>
    <submittedName>
        <fullName evidence="8">EamA-like transporter family protein</fullName>
    </submittedName>
</protein>
<evidence type="ECO:0000256" key="4">
    <source>
        <dbReference type="ARBA" id="ARBA00022989"/>
    </source>
</evidence>
<feature type="transmembrane region" description="Helical" evidence="6">
    <location>
        <begin position="88"/>
        <end position="110"/>
    </location>
</feature>
<feature type="transmembrane region" description="Helical" evidence="6">
    <location>
        <begin position="238"/>
        <end position="257"/>
    </location>
</feature>
<dbReference type="PANTHER" id="PTHR32322">
    <property type="entry name" value="INNER MEMBRANE TRANSPORTER"/>
    <property type="match status" value="1"/>
</dbReference>
<keyword evidence="9" id="KW-1185">Reference proteome</keyword>
<evidence type="ECO:0000256" key="2">
    <source>
        <dbReference type="ARBA" id="ARBA00007362"/>
    </source>
</evidence>
<evidence type="ECO:0000313" key="8">
    <source>
        <dbReference type="EMBL" id="SFO12737.1"/>
    </source>
</evidence>
<comment type="subcellular location">
    <subcellularLocation>
        <location evidence="1">Membrane</location>
        <topology evidence="1">Multi-pass membrane protein</topology>
    </subcellularLocation>
</comment>
<name>A0A1I5EMJ9_9HYPH</name>
<evidence type="ECO:0000313" key="9">
    <source>
        <dbReference type="Proteomes" id="UP000199236"/>
    </source>
</evidence>
<sequence length="320" mass="34494">MSAAIIPPSQAGTSVSESAKASTMSSKDIGLYGMMIVAWGTSWIAMAHQVEIVPALITGVYRFTLAAAVTFLWALLGKYPLRFPLQVHLRLAMVGIFMFSSNFVMFYFAAGYIASGLMAVIFSLVSLFNIILSALFLGMRPTKLGMVGTVLGLSGIGLIFWPEISANVGDQGVLYGLGFGLGGTLLFCTGNILSVSNRKLDIPLISANCWCLTYGSLWLLCLALVLDVPFIMDWSAEYWIAMAWLVIMASVVAFWGYMTLLSSIGPARAGYLTVLFPVVALMLSTLFEGYQWSLWGLIGLAAIIAGNILVMRSGRKQAAV</sequence>
<evidence type="ECO:0000259" key="7">
    <source>
        <dbReference type="Pfam" id="PF00892"/>
    </source>
</evidence>